<proteinExistence type="predicted"/>
<keyword evidence="1" id="KW-0175">Coiled coil</keyword>
<dbReference type="Proteomes" id="UP000749559">
    <property type="component" value="Unassembled WGS sequence"/>
</dbReference>
<organism evidence="2 3">
    <name type="scientific">Owenia fusiformis</name>
    <name type="common">Polychaete worm</name>
    <dbReference type="NCBI Taxonomy" id="6347"/>
    <lineage>
        <taxon>Eukaryota</taxon>
        <taxon>Metazoa</taxon>
        <taxon>Spiralia</taxon>
        <taxon>Lophotrochozoa</taxon>
        <taxon>Annelida</taxon>
        <taxon>Polychaeta</taxon>
        <taxon>Sedentaria</taxon>
        <taxon>Canalipalpata</taxon>
        <taxon>Sabellida</taxon>
        <taxon>Oweniida</taxon>
        <taxon>Oweniidae</taxon>
        <taxon>Owenia</taxon>
    </lineage>
</organism>
<feature type="coiled-coil region" evidence="1">
    <location>
        <begin position="134"/>
        <end position="168"/>
    </location>
</feature>
<feature type="non-terminal residue" evidence="2">
    <location>
        <position position="1"/>
    </location>
</feature>
<comment type="caution">
    <text evidence="2">The sequence shown here is derived from an EMBL/GenBank/DDBJ whole genome shotgun (WGS) entry which is preliminary data.</text>
</comment>
<sequence length="234" mass="28217">IPPEKRKATDIDDNAAAAIPNKRQKTLLCEVEKENAELKRENVYLLDSIRFRNHQLEDERESKKKLCLQLERYQLEDERRKKEREWPESHDVLTGMKEERDGVLSLFEEKKAINKADESNFLMKQHNKKEGWRLKKERERLKRKENGLDERENDLDERENGLDEREKELIEMKKIIQEQFAYIKQANTPKMQYIIQQKEEREENMIQRMGEMQQENNSLRDMLCEIQHLSGCCI</sequence>
<evidence type="ECO:0000313" key="2">
    <source>
        <dbReference type="EMBL" id="CAH1786022.1"/>
    </source>
</evidence>
<accession>A0A8S4NZL0</accession>
<protein>
    <submittedName>
        <fullName evidence="2">Uncharacterized protein</fullName>
    </submittedName>
</protein>
<keyword evidence="3" id="KW-1185">Reference proteome</keyword>
<reference evidence="2" key="1">
    <citation type="submission" date="2022-03" db="EMBL/GenBank/DDBJ databases">
        <authorList>
            <person name="Martin C."/>
        </authorList>
    </citation>
    <scope>NUCLEOTIDE SEQUENCE</scope>
</reference>
<gene>
    <name evidence="2" type="ORF">OFUS_LOCUS11992</name>
</gene>
<name>A0A8S4NZL0_OWEFU</name>
<dbReference type="EMBL" id="CAIIXF020000006">
    <property type="protein sequence ID" value="CAH1786022.1"/>
    <property type="molecule type" value="Genomic_DNA"/>
</dbReference>
<evidence type="ECO:0000256" key="1">
    <source>
        <dbReference type="SAM" id="Coils"/>
    </source>
</evidence>
<dbReference type="AlphaFoldDB" id="A0A8S4NZL0"/>
<evidence type="ECO:0000313" key="3">
    <source>
        <dbReference type="Proteomes" id="UP000749559"/>
    </source>
</evidence>